<dbReference type="Gene3D" id="3.40.30.10">
    <property type="entry name" value="Glutaredoxin"/>
    <property type="match status" value="1"/>
</dbReference>
<evidence type="ECO:0000256" key="3">
    <source>
        <dbReference type="ARBA" id="ARBA00023157"/>
    </source>
</evidence>
<dbReference type="SUPFAM" id="SSF52833">
    <property type="entry name" value="Thioredoxin-like"/>
    <property type="match status" value="1"/>
</dbReference>
<reference evidence="6" key="1">
    <citation type="submission" date="2020-05" db="EMBL/GenBank/DDBJ databases">
        <authorList>
            <person name="Chiriac C."/>
            <person name="Salcher M."/>
            <person name="Ghai R."/>
            <person name="Kavagutti S V."/>
        </authorList>
    </citation>
    <scope>NUCLEOTIDE SEQUENCE</scope>
</reference>
<dbReference type="NCBIfam" id="TIGR01068">
    <property type="entry name" value="thioredoxin"/>
    <property type="match status" value="1"/>
</dbReference>
<dbReference type="PRINTS" id="PR00421">
    <property type="entry name" value="THIOREDOXIN"/>
</dbReference>
<dbReference type="InterPro" id="IPR013766">
    <property type="entry name" value="Thioredoxin_domain"/>
</dbReference>
<name>A0A6J6JV76_9ZZZZ</name>
<dbReference type="PIRSF" id="PIRSF000077">
    <property type="entry name" value="Thioredoxin"/>
    <property type="match status" value="1"/>
</dbReference>
<gene>
    <name evidence="6" type="ORF">UFOPK2086_00891</name>
</gene>
<dbReference type="Pfam" id="PF00085">
    <property type="entry name" value="Thioredoxin"/>
    <property type="match status" value="1"/>
</dbReference>
<keyword evidence="2" id="KW-0249">Electron transport</keyword>
<dbReference type="PROSITE" id="PS00194">
    <property type="entry name" value="THIOREDOXIN_1"/>
    <property type="match status" value="1"/>
</dbReference>
<sequence length="111" mass="12109">MAAGIITLTSSTFDEAVNSASTPILVDFWAEWCGPCKQIAPILEQIAAEKPESITIAKLNIDEYGDIASRFNVMSIPTLLLFDKGELKHTMVGAKPKGRMLEELTPFLPIS</sequence>
<dbReference type="PANTHER" id="PTHR45663:SF11">
    <property type="entry name" value="GEO12009P1"/>
    <property type="match status" value="1"/>
</dbReference>
<dbReference type="InterPro" id="IPR005746">
    <property type="entry name" value="Thioredoxin"/>
</dbReference>
<evidence type="ECO:0000313" key="6">
    <source>
        <dbReference type="EMBL" id="CAB4639883.1"/>
    </source>
</evidence>
<keyword evidence="3" id="KW-1015">Disulfide bond</keyword>
<dbReference type="FunFam" id="3.40.30.10:FF:000001">
    <property type="entry name" value="Thioredoxin"/>
    <property type="match status" value="1"/>
</dbReference>
<protein>
    <submittedName>
        <fullName evidence="6">Unannotated protein</fullName>
    </submittedName>
</protein>
<keyword evidence="1" id="KW-0813">Transport</keyword>
<dbReference type="CDD" id="cd02947">
    <property type="entry name" value="TRX_family"/>
    <property type="match status" value="1"/>
</dbReference>
<feature type="domain" description="Thioredoxin" evidence="5">
    <location>
        <begin position="1"/>
        <end position="109"/>
    </location>
</feature>
<dbReference type="InterPro" id="IPR017937">
    <property type="entry name" value="Thioredoxin_CS"/>
</dbReference>
<dbReference type="GO" id="GO:0005829">
    <property type="term" value="C:cytosol"/>
    <property type="evidence" value="ECO:0007669"/>
    <property type="project" value="TreeGrafter"/>
</dbReference>
<dbReference type="EMBL" id="CAEZVQ010000121">
    <property type="protein sequence ID" value="CAB4639883.1"/>
    <property type="molecule type" value="Genomic_DNA"/>
</dbReference>
<dbReference type="PANTHER" id="PTHR45663">
    <property type="entry name" value="GEO12009P1"/>
    <property type="match status" value="1"/>
</dbReference>
<evidence type="ECO:0000256" key="2">
    <source>
        <dbReference type="ARBA" id="ARBA00022982"/>
    </source>
</evidence>
<dbReference type="GO" id="GO:0015035">
    <property type="term" value="F:protein-disulfide reductase activity"/>
    <property type="evidence" value="ECO:0007669"/>
    <property type="project" value="InterPro"/>
</dbReference>
<evidence type="ECO:0000256" key="1">
    <source>
        <dbReference type="ARBA" id="ARBA00022448"/>
    </source>
</evidence>
<evidence type="ECO:0000259" key="5">
    <source>
        <dbReference type="PROSITE" id="PS51352"/>
    </source>
</evidence>
<dbReference type="GO" id="GO:0045454">
    <property type="term" value="P:cell redox homeostasis"/>
    <property type="evidence" value="ECO:0007669"/>
    <property type="project" value="TreeGrafter"/>
</dbReference>
<dbReference type="AlphaFoldDB" id="A0A6J6JV76"/>
<evidence type="ECO:0000256" key="4">
    <source>
        <dbReference type="ARBA" id="ARBA00023284"/>
    </source>
</evidence>
<dbReference type="InterPro" id="IPR036249">
    <property type="entry name" value="Thioredoxin-like_sf"/>
</dbReference>
<dbReference type="PROSITE" id="PS51352">
    <property type="entry name" value="THIOREDOXIN_2"/>
    <property type="match status" value="1"/>
</dbReference>
<accession>A0A6J6JV76</accession>
<proteinExistence type="predicted"/>
<organism evidence="6">
    <name type="scientific">freshwater metagenome</name>
    <dbReference type="NCBI Taxonomy" id="449393"/>
    <lineage>
        <taxon>unclassified sequences</taxon>
        <taxon>metagenomes</taxon>
        <taxon>ecological metagenomes</taxon>
    </lineage>
</organism>
<keyword evidence="4" id="KW-0676">Redox-active center</keyword>